<sequence>YTGRTFNFIVPEFNDWFKYRGMVEPLKLVMEQREVKWETTLGTIGPYTFRSYFSVNYNVRVLGGNAWESTILDPNFAALEDRMLLRFHLMTRERFRAVEQSAERLELGELSFDLAGKIRDHLTLLHAIQTGHPLARRWAPRGVALSRELYQTLREVSERSLDRNPHPRFSPRLRSRAVKLAAAGALVGFFHRDRPERTPLPVGREEEALARLFYQQEIDAREGRLLPAR</sequence>
<organism evidence="1">
    <name type="scientific">mine drainage metagenome</name>
    <dbReference type="NCBI Taxonomy" id="410659"/>
    <lineage>
        <taxon>unclassified sequences</taxon>
        <taxon>metagenomes</taxon>
        <taxon>ecological metagenomes</taxon>
    </lineage>
</organism>
<accession>T0YR02</accession>
<reference evidence="1" key="2">
    <citation type="journal article" date="2014" name="ISME J.">
        <title>Microbial stratification in low pH oxic and suboxic macroscopic growths along an acid mine drainage.</title>
        <authorList>
            <person name="Mendez-Garcia C."/>
            <person name="Mesa V."/>
            <person name="Sprenger R.R."/>
            <person name="Richter M."/>
            <person name="Diez M.S."/>
            <person name="Solano J."/>
            <person name="Bargiela R."/>
            <person name="Golyshina O.V."/>
            <person name="Manteca A."/>
            <person name="Ramos J.L."/>
            <person name="Gallego J.R."/>
            <person name="Llorente I."/>
            <person name="Martins Dos Santos V.A."/>
            <person name="Jensen O.N."/>
            <person name="Pelaez A.I."/>
            <person name="Sanchez J."/>
            <person name="Ferrer M."/>
        </authorList>
    </citation>
    <scope>NUCLEOTIDE SEQUENCE</scope>
</reference>
<reference evidence="1" key="1">
    <citation type="submission" date="2013-08" db="EMBL/GenBank/DDBJ databases">
        <authorList>
            <person name="Mendez C."/>
            <person name="Richter M."/>
            <person name="Ferrer M."/>
            <person name="Sanchez J."/>
        </authorList>
    </citation>
    <scope>NUCLEOTIDE SEQUENCE</scope>
</reference>
<proteinExistence type="predicted"/>
<gene>
    <name evidence="1" type="ORF">B1B_17332</name>
</gene>
<comment type="caution">
    <text evidence="1">The sequence shown here is derived from an EMBL/GenBank/DDBJ whole genome shotgun (WGS) entry which is preliminary data.</text>
</comment>
<protein>
    <submittedName>
        <fullName evidence="1">Uncharacterized protein</fullName>
    </submittedName>
</protein>
<evidence type="ECO:0000313" key="1">
    <source>
        <dbReference type="EMBL" id="EQD34222.1"/>
    </source>
</evidence>
<name>T0YR02_9ZZZZ</name>
<dbReference type="AlphaFoldDB" id="T0YR02"/>
<dbReference type="EMBL" id="AUZY01011563">
    <property type="protein sequence ID" value="EQD34222.1"/>
    <property type="molecule type" value="Genomic_DNA"/>
</dbReference>
<feature type="non-terminal residue" evidence="1">
    <location>
        <position position="1"/>
    </location>
</feature>